<dbReference type="AlphaFoldDB" id="A0A9D1M875"/>
<reference evidence="1" key="1">
    <citation type="submission" date="2020-10" db="EMBL/GenBank/DDBJ databases">
        <authorList>
            <person name="Gilroy R."/>
        </authorList>
    </citation>
    <scope>NUCLEOTIDE SEQUENCE</scope>
    <source>
        <strain evidence="1">CHK158-818</strain>
    </source>
</reference>
<name>A0A9D1M875_9BACT</name>
<gene>
    <name evidence="1" type="ORF">IAB03_05720</name>
</gene>
<dbReference type="Pfam" id="PF14121">
    <property type="entry name" value="Porin_10"/>
    <property type="match status" value="1"/>
</dbReference>
<accession>A0A9D1M875</accession>
<reference evidence="1" key="2">
    <citation type="journal article" date="2021" name="PeerJ">
        <title>Extensive microbial diversity within the chicken gut microbiome revealed by metagenomics and culture.</title>
        <authorList>
            <person name="Gilroy R."/>
            <person name="Ravi A."/>
            <person name="Getino M."/>
            <person name="Pursley I."/>
            <person name="Horton D.L."/>
            <person name="Alikhan N.F."/>
            <person name="Baker D."/>
            <person name="Gharbi K."/>
            <person name="Hall N."/>
            <person name="Watson M."/>
            <person name="Adriaenssens E.M."/>
            <person name="Foster-Nyarko E."/>
            <person name="Jarju S."/>
            <person name="Secka A."/>
            <person name="Antonio M."/>
            <person name="Oren A."/>
            <person name="Chaudhuri R.R."/>
            <person name="La Ragione R."/>
            <person name="Hildebrand F."/>
            <person name="Pallen M.J."/>
        </authorList>
    </citation>
    <scope>NUCLEOTIDE SEQUENCE</scope>
    <source>
        <strain evidence="1">CHK158-818</strain>
    </source>
</reference>
<evidence type="ECO:0000313" key="1">
    <source>
        <dbReference type="EMBL" id="HIU55287.1"/>
    </source>
</evidence>
<sequence length="657" mass="75520">MKKALYVVILLVCSTTLLLGQTRKKTHSADPYAWRLTQPLGNRYLVPMDTLMLNFYQTDLPATYSVANGFTGVLGGAMHSKIFFDRQPMREFIFEQPYLHWIPTPSTFNFYNTRIPFTHVSYLTGGTKATAPDHLNIVFSGNANKRLAIGAGFDLIFARGYYDNQNTKDLSYQINGSYIGEKYELQFFLNTYNFVNKENGGIQNDDYILKPEETGGKNGVDPQTIPVNLTDAHNRTRGKNYFATQRYNLGFYREKEKTNPKDTLSQGEEFVPVSSIIHTIEYQANRRRFIATNPTASPGEEPFWQYNYFDDENTNDTTSYWSVKNTVGLSLREGFNRYAKAGLTGYLTYEARQFKTMGDTTLVFDDEGNRVPTPQQKYRENLLWVGAQLSKQQGKILTYTVDGKIGLSGPAAGAIDVEGAINTRIPIKKDTIQVRAYGFFKNTEPAFYYRHYSSNHFYWNNNFGKERRFRVGGEFSVPRWRTSINVGVENLQNHVYLNQNALPQQESDIIQVFSAELNQNFKFGIFNLDNKLVYQKSSKPSIISLPDFSLQSNMYLLFRIARVLHVQFGVDCQYFTSYYSDAYQPATLSFYNQREIKVGNYPLMNLYANMKLKQTRFFVMLSHVNQGLFGGNNYFILPHYPLNPRSFQMGVSIDFSN</sequence>
<dbReference type="EMBL" id="DVNA01000130">
    <property type="protein sequence ID" value="HIU55287.1"/>
    <property type="molecule type" value="Genomic_DNA"/>
</dbReference>
<protein>
    <submittedName>
        <fullName evidence="1">Porin</fullName>
    </submittedName>
</protein>
<dbReference type="InterPro" id="IPR025631">
    <property type="entry name" value="Porin_10"/>
</dbReference>
<dbReference type="Proteomes" id="UP000824112">
    <property type="component" value="Unassembled WGS sequence"/>
</dbReference>
<proteinExistence type="predicted"/>
<comment type="caution">
    <text evidence="1">The sequence shown here is derived from an EMBL/GenBank/DDBJ whole genome shotgun (WGS) entry which is preliminary data.</text>
</comment>
<evidence type="ECO:0000313" key="2">
    <source>
        <dbReference type="Proteomes" id="UP000824112"/>
    </source>
</evidence>
<organism evidence="1 2">
    <name type="scientific">Candidatus Gallibacteroides avistercoris</name>
    <dbReference type="NCBI Taxonomy" id="2840833"/>
    <lineage>
        <taxon>Bacteria</taxon>
        <taxon>Pseudomonadati</taxon>
        <taxon>Bacteroidota</taxon>
        <taxon>Bacteroidia</taxon>
        <taxon>Bacteroidales</taxon>
        <taxon>Bacteroidaceae</taxon>
        <taxon>Bacteroidaceae incertae sedis</taxon>
        <taxon>Candidatus Gallibacteroides</taxon>
    </lineage>
</organism>